<dbReference type="InterPro" id="IPR036249">
    <property type="entry name" value="Thioredoxin-like_sf"/>
</dbReference>
<evidence type="ECO:0000259" key="3">
    <source>
        <dbReference type="Pfam" id="PF06110"/>
    </source>
</evidence>
<dbReference type="Proteomes" id="UP001620645">
    <property type="component" value="Unassembled WGS sequence"/>
</dbReference>
<protein>
    <recommendedName>
        <fullName evidence="2">Thioredoxin domain-containing protein 17</fullName>
    </recommendedName>
</protein>
<proteinExistence type="inferred from homology"/>
<dbReference type="AlphaFoldDB" id="A0ABD2I645"/>
<dbReference type="EMBL" id="JBICCN010000373">
    <property type="protein sequence ID" value="KAL3072985.1"/>
    <property type="molecule type" value="Genomic_DNA"/>
</dbReference>
<dbReference type="PANTHER" id="PTHR12452:SF0">
    <property type="entry name" value="THIOREDOXIN DOMAIN-CONTAINING PROTEIN 17"/>
    <property type="match status" value="1"/>
</dbReference>
<evidence type="ECO:0000313" key="4">
    <source>
        <dbReference type="EMBL" id="KAL3072985.1"/>
    </source>
</evidence>
<evidence type="ECO:0000256" key="2">
    <source>
        <dbReference type="ARBA" id="ARBA00016949"/>
    </source>
</evidence>
<accession>A0ABD2I645</accession>
<dbReference type="Pfam" id="PF06110">
    <property type="entry name" value="TXD17-like_Trx"/>
    <property type="match status" value="1"/>
</dbReference>
<evidence type="ECO:0000256" key="1">
    <source>
        <dbReference type="ARBA" id="ARBA00008987"/>
    </source>
</evidence>
<comment type="caution">
    <text evidence="4">The sequence shown here is derived from an EMBL/GenBank/DDBJ whole genome shotgun (WGS) entry which is preliminary data.</text>
</comment>
<dbReference type="Gene3D" id="3.40.30.10">
    <property type="entry name" value="Glutaredoxin"/>
    <property type="match status" value="1"/>
</dbReference>
<keyword evidence="5" id="KW-1185">Reference proteome</keyword>
<reference evidence="4 5" key="1">
    <citation type="submission" date="2024-10" db="EMBL/GenBank/DDBJ databases">
        <authorList>
            <person name="Kim D."/>
        </authorList>
    </citation>
    <scope>NUCLEOTIDE SEQUENCE [LARGE SCALE GENOMIC DNA]</scope>
    <source>
        <strain evidence="4">Taebaek</strain>
    </source>
</reference>
<sequence>MLFPHTIDGYDDLLMLLKRLEETEVQQQHQQRAQVIFVHLTDSKLPDGKNWCEECANAEPIVQTCVQRLASTLEASSRDEDYEKMAVHWVTCHVGARDFWYNPNNPFRRDPQLRLFTIPALVCLFRAGANGSWMNTAKDLCQIYESEDHFASVATLERILTNFLDIAAERQGMSVSEGR</sequence>
<dbReference type="InterPro" id="IPR010357">
    <property type="entry name" value="TXNDC17_dom"/>
</dbReference>
<dbReference type="SUPFAM" id="SSF52833">
    <property type="entry name" value="Thioredoxin-like"/>
    <property type="match status" value="1"/>
</dbReference>
<gene>
    <name evidence="4" type="ORF">niasHS_017959</name>
</gene>
<dbReference type="PANTHER" id="PTHR12452">
    <property type="entry name" value="42-9-9 PROTEIN-RELATED"/>
    <property type="match status" value="1"/>
</dbReference>
<name>A0ABD2I645_HETSC</name>
<evidence type="ECO:0000313" key="5">
    <source>
        <dbReference type="Proteomes" id="UP001620645"/>
    </source>
</evidence>
<comment type="similarity">
    <text evidence="1">Belongs to the thioredoxin family.</text>
</comment>
<feature type="domain" description="Thioredoxin" evidence="3">
    <location>
        <begin position="23"/>
        <end position="122"/>
    </location>
</feature>
<dbReference type="InterPro" id="IPR045108">
    <property type="entry name" value="TXNDC17-like"/>
</dbReference>
<organism evidence="4 5">
    <name type="scientific">Heterodera schachtii</name>
    <name type="common">Sugarbeet cyst nematode worm</name>
    <name type="synonym">Tylenchus schachtii</name>
    <dbReference type="NCBI Taxonomy" id="97005"/>
    <lineage>
        <taxon>Eukaryota</taxon>
        <taxon>Metazoa</taxon>
        <taxon>Ecdysozoa</taxon>
        <taxon>Nematoda</taxon>
        <taxon>Chromadorea</taxon>
        <taxon>Rhabditida</taxon>
        <taxon>Tylenchina</taxon>
        <taxon>Tylenchomorpha</taxon>
        <taxon>Tylenchoidea</taxon>
        <taxon>Heteroderidae</taxon>
        <taxon>Heteroderinae</taxon>
        <taxon>Heterodera</taxon>
    </lineage>
</organism>